<dbReference type="Proteomes" id="UP001176806">
    <property type="component" value="Unassembled WGS sequence"/>
</dbReference>
<dbReference type="EMBL" id="JAUOEL010000005">
    <property type="protein sequence ID" value="MDO5975497.1"/>
    <property type="molecule type" value="Genomic_DNA"/>
</dbReference>
<comment type="caution">
    <text evidence="2">The sequence shown here is derived from an EMBL/GenBank/DDBJ whole genome shotgun (WGS) entry which is preliminary data.</text>
</comment>
<proteinExistence type="predicted"/>
<gene>
    <name evidence="2" type="ORF">Q4Q40_14975</name>
</gene>
<dbReference type="RefSeq" id="WP_303302705.1">
    <property type="nucleotide sequence ID" value="NZ_BAABDA010000050.1"/>
</dbReference>
<dbReference type="Pfam" id="PF24725">
    <property type="entry name" value="DUF7677"/>
    <property type="match status" value="1"/>
</dbReference>
<name>A0ABT8WQP1_9FLAO</name>
<sequence>MKPNQLDIDDLQDIGKYMFSIANGNHILRYSEMEYRDFLIKSPNTIVDLLIIYYASSNWGCDDARMFENYDEQWLTEKIDARFNSSLDFKLPDFSYANLQPYQQVVIDLTKEIINEEKGFSTLLNTGTPIERIYAVLACNIDIDKKDNKVKNKAHAIARAIEMYKTLILGGYEPSEPFEDWELIIY</sequence>
<feature type="domain" description="DUF7677" evidence="1">
    <location>
        <begin position="121"/>
        <end position="184"/>
    </location>
</feature>
<keyword evidence="3" id="KW-1185">Reference proteome</keyword>
<accession>A0ABT8WQP1</accession>
<evidence type="ECO:0000259" key="1">
    <source>
        <dbReference type="Pfam" id="PF24725"/>
    </source>
</evidence>
<organism evidence="2 3">
    <name type="scientific">Flavivirga jejuensis</name>
    <dbReference type="NCBI Taxonomy" id="870487"/>
    <lineage>
        <taxon>Bacteria</taxon>
        <taxon>Pseudomonadati</taxon>
        <taxon>Bacteroidota</taxon>
        <taxon>Flavobacteriia</taxon>
        <taxon>Flavobacteriales</taxon>
        <taxon>Flavobacteriaceae</taxon>
        <taxon>Flavivirga</taxon>
    </lineage>
</organism>
<protein>
    <recommendedName>
        <fullName evidence="1">DUF7677 domain-containing protein</fullName>
    </recommendedName>
</protein>
<evidence type="ECO:0000313" key="3">
    <source>
        <dbReference type="Proteomes" id="UP001176806"/>
    </source>
</evidence>
<reference evidence="2" key="1">
    <citation type="submission" date="2023-07" db="EMBL/GenBank/DDBJ databases">
        <title>Two novel species in the genus Flavivirga.</title>
        <authorList>
            <person name="Kwon K."/>
        </authorList>
    </citation>
    <scope>NUCLEOTIDE SEQUENCE</scope>
    <source>
        <strain evidence="2">KACC 14158</strain>
    </source>
</reference>
<evidence type="ECO:0000313" key="2">
    <source>
        <dbReference type="EMBL" id="MDO5975497.1"/>
    </source>
</evidence>
<dbReference type="InterPro" id="IPR056094">
    <property type="entry name" value="DUF7677"/>
</dbReference>